<feature type="domain" description="Tyr recombinase" evidence="6">
    <location>
        <begin position="164"/>
        <end position="381"/>
    </location>
</feature>
<feature type="region of interest" description="Disordered" evidence="5">
    <location>
        <begin position="356"/>
        <end position="397"/>
    </location>
</feature>
<dbReference type="InterPro" id="IPR013762">
    <property type="entry name" value="Integrase-like_cat_sf"/>
</dbReference>
<name>A0ABX3PJ19_9HYPH</name>
<dbReference type="Gene3D" id="1.10.443.10">
    <property type="entry name" value="Intergrase catalytic core"/>
    <property type="match status" value="1"/>
</dbReference>
<evidence type="ECO:0000256" key="1">
    <source>
        <dbReference type="ARBA" id="ARBA00008857"/>
    </source>
</evidence>
<reference evidence="7 8" key="1">
    <citation type="journal article" date="2017" name="Antonie Van Leeuwenhoek">
        <title>Rhizobium rhizosphaerae sp. nov., a novel species isolated from rice rhizosphere.</title>
        <authorList>
            <person name="Zhao J.J."/>
            <person name="Zhang J."/>
            <person name="Zhang R.J."/>
            <person name="Zhang C.W."/>
            <person name="Yin H.Q."/>
            <person name="Zhang X.X."/>
        </authorList>
    </citation>
    <scope>NUCLEOTIDE SEQUENCE [LARGE SCALE GENOMIC DNA]</scope>
    <source>
        <strain evidence="7 8">RD15</strain>
    </source>
</reference>
<dbReference type="PROSITE" id="PS51898">
    <property type="entry name" value="TYR_RECOMBINASE"/>
    <property type="match status" value="1"/>
</dbReference>
<dbReference type="InterPro" id="IPR002104">
    <property type="entry name" value="Integrase_catalytic"/>
</dbReference>
<dbReference type="SUPFAM" id="SSF56349">
    <property type="entry name" value="DNA breaking-rejoining enzymes"/>
    <property type="match status" value="1"/>
</dbReference>
<evidence type="ECO:0000256" key="5">
    <source>
        <dbReference type="SAM" id="MobiDB-lite"/>
    </source>
</evidence>
<evidence type="ECO:0000259" key="6">
    <source>
        <dbReference type="PROSITE" id="PS51898"/>
    </source>
</evidence>
<organism evidence="7 8">
    <name type="scientific">Xaviernesmea rhizosphaerae</name>
    <dbReference type="NCBI Taxonomy" id="1672749"/>
    <lineage>
        <taxon>Bacteria</taxon>
        <taxon>Pseudomonadati</taxon>
        <taxon>Pseudomonadota</taxon>
        <taxon>Alphaproteobacteria</taxon>
        <taxon>Hyphomicrobiales</taxon>
        <taxon>Rhizobiaceae</taxon>
        <taxon>Rhizobium/Agrobacterium group</taxon>
        <taxon>Xaviernesmea</taxon>
    </lineage>
</organism>
<evidence type="ECO:0000313" key="7">
    <source>
        <dbReference type="EMBL" id="OQP88185.1"/>
    </source>
</evidence>
<accession>A0ABX3PJ19</accession>
<dbReference type="InterPro" id="IPR050090">
    <property type="entry name" value="Tyrosine_recombinase_XerCD"/>
</dbReference>
<dbReference type="PANTHER" id="PTHR30349">
    <property type="entry name" value="PHAGE INTEGRASE-RELATED"/>
    <property type="match status" value="1"/>
</dbReference>
<feature type="compositionally biased region" description="Basic residues" evidence="5">
    <location>
        <begin position="384"/>
        <end position="397"/>
    </location>
</feature>
<keyword evidence="3" id="KW-0238">DNA-binding</keyword>
<dbReference type="PANTHER" id="PTHR30349:SF41">
    <property type="entry name" value="INTEGRASE_RECOMBINASE PROTEIN MJ0367-RELATED"/>
    <property type="match status" value="1"/>
</dbReference>
<comment type="caution">
    <text evidence="7">The sequence shown here is derived from an EMBL/GenBank/DDBJ whole genome shotgun (WGS) entry which is preliminary data.</text>
</comment>
<proteinExistence type="inferred from homology"/>
<evidence type="ECO:0000256" key="4">
    <source>
        <dbReference type="ARBA" id="ARBA00023172"/>
    </source>
</evidence>
<sequence>MPFLVDNTTGIPVQAVTYWMVAERRKLNNQSRTLENELRSLIYLYLWADLNGIRVAERLATGKLFTQAELINFDDTAGLFMDELLASFEVEDGKRRERAKKTATSGEKYNRLAAFYNFLEFSSTQYLQSLSHWPERVLAQSVIRDLCLKALKKLRNACSKPSDGDREGLETEALIRLRAVIEIDHPENPFSLPVRYRNFVIITLLLDLGIRRNELLGIKIGDCRLGTDGTITIHRRPDDPENRRRKRGVGSKTNARVLAIGPRIVEIVHRWIVQERAKIPGARKKSSYLFVSHDKGEPLSESSINKMFYRLRKCVPGLPDNMTPHVMRHTWNDAFSTTSDENGIAEKDEIRMRKEAMGWSSDRTAETYTKRTTRRKADDLLKKQQARIKLHSKGKKR</sequence>
<dbReference type="Pfam" id="PF00589">
    <property type="entry name" value="Phage_integrase"/>
    <property type="match status" value="1"/>
</dbReference>
<dbReference type="RefSeq" id="WP_176218585.1">
    <property type="nucleotide sequence ID" value="NZ_MSPX01000001.1"/>
</dbReference>
<dbReference type="InterPro" id="IPR011010">
    <property type="entry name" value="DNA_brk_join_enz"/>
</dbReference>
<evidence type="ECO:0000256" key="2">
    <source>
        <dbReference type="ARBA" id="ARBA00022908"/>
    </source>
</evidence>
<keyword evidence="8" id="KW-1185">Reference proteome</keyword>
<keyword evidence="2" id="KW-0229">DNA integration</keyword>
<gene>
    <name evidence="7" type="ORF">BTR14_01635</name>
</gene>
<protein>
    <recommendedName>
        <fullName evidence="6">Tyr recombinase domain-containing protein</fullName>
    </recommendedName>
</protein>
<dbReference type="EMBL" id="MSPX01000001">
    <property type="protein sequence ID" value="OQP88185.1"/>
    <property type="molecule type" value="Genomic_DNA"/>
</dbReference>
<evidence type="ECO:0000256" key="3">
    <source>
        <dbReference type="ARBA" id="ARBA00023125"/>
    </source>
</evidence>
<keyword evidence="4" id="KW-0233">DNA recombination</keyword>
<evidence type="ECO:0000313" key="8">
    <source>
        <dbReference type="Proteomes" id="UP000192652"/>
    </source>
</evidence>
<comment type="similarity">
    <text evidence="1">Belongs to the 'phage' integrase family.</text>
</comment>
<feature type="compositionally biased region" description="Basic and acidic residues" evidence="5">
    <location>
        <begin position="363"/>
        <end position="382"/>
    </location>
</feature>
<dbReference type="CDD" id="cd00397">
    <property type="entry name" value="DNA_BRE_C"/>
    <property type="match status" value="1"/>
</dbReference>
<dbReference type="Proteomes" id="UP000192652">
    <property type="component" value="Unassembled WGS sequence"/>
</dbReference>